<dbReference type="InterPro" id="IPR052122">
    <property type="entry name" value="Intracell_Traff_Signaling_Reg"/>
</dbReference>
<dbReference type="AlphaFoldDB" id="A0A670YDY3"/>
<dbReference type="Gene3D" id="2.30.42.10">
    <property type="match status" value="1"/>
</dbReference>
<dbReference type="InterPro" id="IPR036034">
    <property type="entry name" value="PDZ_sf"/>
</dbReference>
<dbReference type="Ensembl" id="ENSPTXT00000009542.1">
    <property type="protein sequence ID" value="ENSPTXP00000009229.1"/>
    <property type="gene ID" value="ENSPTXG00000006616.1"/>
</dbReference>
<dbReference type="GeneTree" id="ENSGT00530000063734"/>
<reference evidence="4" key="2">
    <citation type="submission" date="2025-09" db="UniProtKB">
        <authorList>
            <consortium name="Ensembl"/>
        </authorList>
    </citation>
    <scope>IDENTIFICATION</scope>
</reference>
<dbReference type="GO" id="GO:0005938">
    <property type="term" value="C:cell cortex"/>
    <property type="evidence" value="ECO:0007669"/>
    <property type="project" value="Ensembl"/>
</dbReference>
<name>A0A670YDY3_PSETE</name>
<feature type="domain" description="PDZ" evidence="3">
    <location>
        <begin position="76"/>
        <end position="160"/>
    </location>
</feature>
<keyword evidence="5" id="KW-1185">Reference proteome</keyword>
<evidence type="ECO:0000256" key="2">
    <source>
        <dbReference type="ARBA" id="ARBA00022490"/>
    </source>
</evidence>
<dbReference type="GO" id="GO:0005829">
    <property type="term" value="C:cytosol"/>
    <property type="evidence" value="ECO:0007669"/>
    <property type="project" value="Ensembl"/>
</dbReference>
<dbReference type="PANTHER" id="PTHR15963:SF1">
    <property type="entry name" value="CYTOHESIN-INTERACTING PROTEIN"/>
    <property type="match status" value="1"/>
</dbReference>
<gene>
    <name evidence="4" type="primary">CYTIP</name>
</gene>
<proteinExistence type="predicted"/>
<organism evidence="4 5">
    <name type="scientific">Pseudonaja textilis</name>
    <name type="common">Eastern brown snake</name>
    <dbReference type="NCBI Taxonomy" id="8673"/>
    <lineage>
        <taxon>Eukaryota</taxon>
        <taxon>Metazoa</taxon>
        <taxon>Chordata</taxon>
        <taxon>Craniata</taxon>
        <taxon>Vertebrata</taxon>
        <taxon>Euteleostomi</taxon>
        <taxon>Lepidosauria</taxon>
        <taxon>Squamata</taxon>
        <taxon>Bifurcata</taxon>
        <taxon>Unidentata</taxon>
        <taxon>Episquamata</taxon>
        <taxon>Toxicofera</taxon>
        <taxon>Serpentes</taxon>
        <taxon>Colubroidea</taxon>
        <taxon>Elapidae</taxon>
        <taxon>Hydrophiinae</taxon>
        <taxon>Pseudonaja</taxon>
    </lineage>
</organism>
<sequence length="260" mass="29117">MSLKRLIQQRGNANCVGYCLSSNCSPTLEPIDGPPLDNQRSQMFSDPIGRLSKDCKQLALNRTSSISKSTGPHRKTFKIYKEDNETFGFEIQCQSNHFMETCTYICNVKEGSPAFLTGLQHGYILISINGVSIKGLSHKEQVDMIKSSRNLLRLDTANEALIMKRMELETKLHCMKVRFLCKTESKDGPWLQSDSKVKGTSLGQLSEVKLDSSKSSPTETGLLSHFVSNSMNRETNNLETKTTSRLIPPHVKRLDVKVNS</sequence>
<dbReference type="GO" id="GO:0030155">
    <property type="term" value="P:regulation of cell adhesion"/>
    <property type="evidence" value="ECO:0007669"/>
    <property type="project" value="Ensembl"/>
</dbReference>
<dbReference type="SMART" id="SM00228">
    <property type="entry name" value="PDZ"/>
    <property type="match status" value="1"/>
</dbReference>
<evidence type="ECO:0000313" key="4">
    <source>
        <dbReference type="Ensembl" id="ENSPTXP00000009229.1"/>
    </source>
</evidence>
<comment type="subcellular location">
    <subcellularLocation>
        <location evidence="1">Cytoplasm</location>
    </subcellularLocation>
</comment>
<accession>A0A670YDY3</accession>
<dbReference type="SUPFAM" id="SSF50156">
    <property type="entry name" value="PDZ domain-like"/>
    <property type="match status" value="1"/>
</dbReference>
<dbReference type="InterPro" id="IPR001478">
    <property type="entry name" value="PDZ"/>
</dbReference>
<reference evidence="4" key="1">
    <citation type="submission" date="2025-08" db="UniProtKB">
        <authorList>
            <consortium name="Ensembl"/>
        </authorList>
    </citation>
    <scope>IDENTIFICATION</scope>
</reference>
<dbReference type="Pfam" id="PF00595">
    <property type="entry name" value="PDZ"/>
    <property type="match status" value="1"/>
</dbReference>
<dbReference type="GO" id="GO:0005654">
    <property type="term" value="C:nucleoplasm"/>
    <property type="evidence" value="ECO:0007669"/>
    <property type="project" value="Ensembl"/>
</dbReference>
<dbReference type="PROSITE" id="PS50106">
    <property type="entry name" value="PDZ"/>
    <property type="match status" value="1"/>
</dbReference>
<evidence type="ECO:0000313" key="5">
    <source>
        <dbReference type="Proteomes" id="UP000472273"/>
    </source>
</evidence>
<evidence type="ECO:0000259" key="3">
    <source>
        <dbReference type="PROSITE" id="PS50106"/>
    </source>
</evidence>
<protein>
    <submittedName>
        <fullName evidence="4">Cytohesin 1 interacting protein</fullName>
    </submittedName>
</protein>
<evidence type="ECO:0000256" key="1">
    <source>
        <dbReference type="ARBA" id="ARBA00004496"/>
    </source>
</evidence>
<keyword evidence="2" id="KW-0963">Cytoplasm</keyword>
<dbReference type="Proteomes" id="UP000472273">
    <property type="component" value="Unplaced"/>
</dbReference>
<dbReference type="PANTHER" id="PTHR15963">
    <property type="entry name" value="GENERAL RECEPTOR FOR PHOSPHOINOSITIDES 1-ASSOCIATED SCAFFOLD PROTEIN-RELATED"/>
    <property type="match status" value="1"/>
</dbReference>